<protein>
    <submittedName>
        <fullName evidence="1">Uncharacterized protein</fullName>
    </submittedName>
</protein>
<dbReference type="GeneID" id="78229238"/>
<dbReference type="eggNOG" id="ENOG502Z8J6">
    <property type="taxonomic scope" value="Bacteria"/>
</dbReference>
<gene>
    <name evidence="1" type="ORF">HMPREF9488_00350</name>
</gene>
<dbReference type="STRING" id="100884.GCA_000269565_01358"/>
<dbReference type="OrthoDB" id="1654671at2"/>
<proteinExistence type="predicted"/>
<organism evidence="1 2">
    <name type="scientific">Coprobacillus cateniformis</name>
    <dbReference type="NCBI Taxonomy" id="100884"/>
    <lineage>
        <taxon>Bacteria</taxon>
        <taxon>Bacillati</taxon>
        <taxon>Bacillota</taxon>
        <taxon>Erysipelotrichia</taxon>
        <taxon>Erysipelotrichales</taxon>
        <taxon>Coprobacillaceae</taxon>
        <taxon>Coprobacillus</taxon>
    </lineage>
</organism>
<evidence type="ECO:0000313" key="1">
    <source>
        <dbReference type="EMBL" id="EFW06350.1"/>
    </source>
</evidence>
<sequence length="321" mass="36657">MYYSYKIFKDSQPQKAAQYLEYAQYCMDYLQNLTANPYYENMLIDAVYLAAMMNAEVGTNYDISKFWNWITSKSGSSVRNWGGVNYTQDGIDVYGMTGEPNNGYSYFFNSIYPMTSILPAAKYDPSYARMAGKWAINITNAMKYFLPNEWSEDHQTDGDYIGKTEANVLAYESLRKNSNGKNFYATGDTKQNATSGWMAGENTTNFGLYGGFYTGFLGALVEETNVEGILKLDCNKTDYYQDDMYETYLYYNPFMESKDVEIDLGHQYYDLYDSVSGQYLAKNVTGKQTLKMLADSARVIVLTKPNSQVEYDGNTTRINNK</sequence>
<dbReference type="AlphaFoldDB" id="E7G6G2"/>
<keyword evidence="2" id="KW-1185">Reference proteome</keyword>
<accession>E7G6G2</accession>
<reference evidence="1 2" key="1">
    <citation type="submission" date="2010-12" db="EMBL/GenBank/DDBJ databases">
        <title>The Genome Sequence of Coprobacillus sp. strain 29_1.</title>
        <authorList>
            <consortium name="The Broad Institute Genome Sequencing Platform"/>
            <person name="Earl A."/>
            <person name="Ward D."/>
            <person name="Feldgarden M."/>
            <person name="Gevers D."/>
            <person name="Daigneault M."/>
            <person name="Sibley C.D."/>
            <person name="White A."/>
            <person name="Strauss J."/>
            <person name="Allen-Vercoe E."/>
            <person name="Young S.K."/>
            <person name="Zeng Q."/>
            <person name="Gargeya S."/>
            <person name="Fitzgerald M."/>
            <person name="Haas B."/>
            <person name="Abouelleil A."/>
            <person name="Alvarado L."/>
            <person name="Arachchi H.M."/>
            <person name="Berlin A."/>
            <person name="Brown A."/>
            <person name="Chapman S.B."/>
            <person name="Chen Z."/>
            <person name="Dunbar C."/>
            <person name="Freedman E."/>
            <person name="Gearin G."/>
            <person name="Gellesch M."/>
            <person name="Goldberg J."/>
            <person name="Griggs A."/>
            <person name="Gujja S."/>
            <person name="Heilman E."/>
            <person name="Heiman D."/>
            <person name="Howarth C."/>
            <person name="Larson L."/>
            <person name="Lui A."/>
            <person name="MacDonald P.J.P."/>
            <person name="Mehta T."/>
            <person name="Montmayeur A."/>
            <person name="Murphy C."/>
            <person name="Neiman D."/>
            <person name="Pearson M."/>
            <person name="Priest M."/>
            <person name="Roberts A."/>
            <person name="Saif S."/>
            <person name="Shea T."/>
            <person name="Shenoy N."/>
            <person name="Sisk P."/>
            <person name="Stolte C."/>
            <person name="Sykes S."/>
            <person name="White J."/>
            <person name="Yandava C."/>
            <person name="Nusbaum C."/>
            <person name="Birren B."/>
        </authorList>
    </citation>
    <scope>NUCLEOTIDE SEQUENCE [LARGE SCALE GENOMIC DNA]</scope>
    <source>
        <strain evidence="1 2">29_1</strain>
    </source>
</reference>
<dbReference type="RefSeq" id="WP_008787478.1">
    <property type="nucleotide sequence ID" value="NZ_AKCB01000001.1"/>
</dbReference>
<dbReference type="EMBL" id="ADKX01000005">
    <property type="protein sequence ID" value="EFW06350.1"/>
    <property type="molecule type" value="Genomic_DNA"/>
</dbReference>
<dbReference type="HOGENOM" id="CLU_865231_0_0_9"/>
<evidence type="ECO:0000313" key="2">
    <source>
        <dbReference type="Proteomes" id="UP000003157"/>
    </source>
</evidence>
<comment type="caution">
    <text evidence="1">The sequence shown here is derived from an EMBL/GenBank/DDBJ whole genome shotgun (WGS) entry which is preliminary data.</text>
</comment>
<dbReference type="Proteomes" id="UP000003157">
    <property type="component" value="Unassembled WGS sequence"/>
</dbReference>
<name>E7G6G2_9FIRM</name>